<sequence>MAPSLMRRRTSNLAMFHPDKLLNEVFLGTVPWSLPTPVHHIHTLRDHAADQKTDGHDAEHSPGGQRRDPRHVDRLGEAEAQPERDHHRDEQRYPADQPHGPIETTAIAIVPVSTRFTPKRFTIGSSRTRLTSEVRARTTSSRLTARRRALARGRAPGGTR</sequence>
<proteinExistence type="predicted"/>
<keyword evidence="3" id="KW-1185">Reference proteome</keyword>
<reference evidence="2 3" key="1">
    <citation type="submission" date="2018-07" db="EMBL/GenBank/DDBJ databases">
        <title>Brachybacteriurn paraconglorneratum KCTC 9916.</title>
        <authorList>
            <person name="Li Y."/>
        </authorList>
    </citation>
    <scope>NUCLEOTIDE SEQUENCE [LARGE SCALE GENOMIC DNA]</scope>
    <source>
        <strain evidence="2 3">KCTC 9916</strain>
    </source>
</reference>
<evidence type="ECO:0000313" key="2">
    <source>
        <dbReference type="EMBL" id="RRR17066.1"/>
    </source>
</evidence>
<organism evidence="2 3">
    <name type="scientific">Brachybacterium paraconglomeratum</name>
    <dbReference type="NCBI Taxonomy" id="173362"/>
    <lineage>
        <taxon>Bacteria</taxon>
        <taxon>Bacillati</taxon>
        <taxon>Actinomycetota</taxon>
        <taxon>Actinomycetes</taxon>
        <taxon>Micrococcales</taxon>
        <taxon>Dermabacteraceae</taxon>
        <taxon>Brachybacterium</taxon>
    </lineage>
</organism>
<dbReference type="EMBL" id="QOCI01000019">
    <property type="protein sequence ID" value="RRR17066.1"/>
    <property type="molecule type" value="Genomic_DNA"/>
</dbReference>
<feature type="compositionally biased region" description="Basic and acidic residues" evidence="1">
    <location>
        <begin position="47"/>
        <end position="93"/>
    </location>
</feature>
<comment type="caution">
    <text evidence="2">The sequence shown here is derived from an EMBL/GenBank/DDBJ whole genome shotgun (WGS) entry which is preliminary data.</text>
</comment>
<accession>A0A426SGG2</accession>
<evidence type="ECO:0000313" key="3">
    <source>
        <dbReference type="Proteomes" id="UP000274327"/>
    </source>
</evidence>
<dbReference type="AlphaFoldDB" id="A0A426SGG2"/>
<feature type="region of interest" description="Disordered" evidence="1">
    <location>
        <begin position="47"/>
        <end position="105"/>
    </location>
</feature>
<protein>
    <submittedName>
        <fullName evidence="2">Uncharacterized protein</fullName>
    </submittedName>
</protein>
<dbReference type="Proteomes" id="UP000274327">
    <property type="component" value="Unassembled WGS sequence"/>
</dbReference>
<gene>
    <name evidence="2" type="ORF">DS079_16415</name>
</gene>
<evidence type="ECO:0000256" key="1">
    <source>
        <dbReference type="SAM" id="MobiDB-lite"/>
    </source>
</evidence>
<name>A0A426SGG2_9MICO</name>